<evidence type="ECO:0000256" key="2">
    <source>
        <dbReference type="HAMAP-Rule" id="MF_02087"/>
    </source>
</evidence>
<dbReference type="FunFam" id="3.20.20.10:FF:000018">
    <property type="entry name" value="Pyridoxal phosphate homeostasis protein"/>
    <property type="match status" value="1"/>
</dbReference>
<dbReference type="AlphaFoldDB" id="A0A6J4JZX3"/>
<evidence type="ECO:0000256" key="3">
    <source>
        <dbReference type="PIRSR" id="PIRSR004848-1"/>
    </source>
</evidence>
<evidence type="ECO:0000313" key="6">
    <source>
        <dbReference type="EMBL" id="CAA9291912.1"/>
    </source>
</evidence>
<dbReference type="GO" id="GO:0030170">
    <property type="term" value="F:pyridoxal phosphate binding"/>
    <property type="evidence" value="ECO:0007669"/>
    <property type="project" value="UniProtKB-UniRule"/>
</dbReference>
<sequence>MLLLAFVVVMEQAFSTVADRVAAVQERIARAEARAGRSPGTVRLVAVTKRVPAARVAEAAAAGVTEFGENYVQEARAKIPELTQYIATDINWHLIGHLQTNKAKYAVLLFPLIHTVDTYQLAQELGRQTSKRHKTQNVLIEVNLSGDPGRAGARPEESLELADRVGAVPGLELKGLMGMAPYAEGSEDARPHFRRLRALFDRLPGPNRQILSMGMSGDFEVAIEEGATLVRIGTALFGKREGG</sequence>
<dbReference type="SUPFAM" id="SSF51419">
    <property type="entry name" value="PLP-binding barrel"/>
    <property type="match status" value="1"/>
</dbReference>
<dbReference type="PANTHER" id="PTHR10146:SF14">
    <property type="entry name" value="PYRIDOXAL PHOSPHATE HOMEOSTASIS PROTEIN"/>
    <property type="match status" value="1"/>
</dbReference>
<dbReference type="PANTHER" id="PTHR10146">
    <property type="entry name" value="PROLINE SYNTHETASE CO-TRANSCRIBED BACTERIAL HOMOLOG PROTEIN"/>
    <property type="match status" value="1"/>
</dbReference>
<gene>
    <name evidence="6" type="ORF">AVDCRST_MAG63-4435</name>
</gene>
<accession>A0A6J4JZX3</accession>
<dbReference type="Pfam" id="PF01168">
    <property type="entry name" value="Ala_racemase_N"/>
    <property type="match status" value="1"/>
</dbReference>
<organism evidence="6">
    <name type="scientific">uncultured Armatimonadetes bacterium</name>
    <dbReference type="NCBI Taxonomy" id="157466"/>
    <lineage>
        <taxon>Bacteria</taxon>
        <taxon>Bacillati</taxon>
        <taxon>Armatimonadota</taxon>
        <taxon>environmental samples</taxon>
    </lineage>
</organism>
<evidence type="ECO:0000259" key="5">
    <source>
        <dbReference type="Pfam" id="PF01168"/>
    </source>
</evidence>
<evidence type="ECO:0000256" key="1">
    <source>
        <dbReference type="ARBA" id="ARBA00022898"/>
    </source>
</evidence>
<reference evidence="6" key="1">
    <citation type="submission" date="2020-02" db="EMBL/GenBank/DDBJ databases">
        <authorList>
            <person name="Meier V. D."/>
        </authorList>
    </citation>
    <scope>NUCLEOTIDE SEQUENCE</scope>
    <source>
        <strain evidence="6">AVDCRST_MAG63</strain>
    </source>
</reference>
<dbReference type="InterPro" id="IPR011078">
    <property type="entry name" value="PyrdxlP_homeostasis"/>
</dbReference>
<feature type="modified residue" description="N6-(pyridoxal phosphate)lysine" evidence="2 3">
    <location>
        <position position="49"/>
    </location>
</feature>
<dbReference type="NCBIfam" id="TIGR00044">
    <property type="entry name" value="YggS family pyridoxal phosphate-dependent enzyme"/>
    <property type="match status" value="1"/>
</dbReference>
<dbReference type="PIRSF" id="PIRSF004848">
    <property type="entry name" value="YBL036c_PLPDEIII"/>
    <property type="match status" value="1"/>
</dbReference>
<dbReference type="CDD" id="cd00635">
    <property type="entry name" value="PLPDE_III_YBL036c_like"/>
    <property type="match status" value="1"/>
</dbReference>
<comment type="similarity">
    <text evidence="2 4">Belongs to the pyridoxal phosphate-binding protein YggS/PROSC family.</text>
</comment>
<comment type="cofactor">
    <cofactor evidence="3">
        <name>pyridoxal 5'-phosphate</name>
        <dbReference type="ChEBI" id="CHEBI:597326"/>
    </cofactor>
</comment>
<comment type="function">
    <text evidence="2">Pyridoxal 5'-phosphate (PLP)-binding protein, which is involved in PLP homeostasis.</text>
</comment>
<feature type="domain" description="Alanine racemase N-terminal" evidence="5">
    <location>
        <begin position="22"/>
        <end position="239"/>
    </location>
</feature>
<dbReference type="EMBL" id="CADCTO010000616">
    <property type="protein sequence ID" value="CAA9291912.1"/>
    <property type="molecule type" value="Genomic_DNA"/>
</dbReference>
<name>A0A6J4JZX3_9BACT</name>
<dbReference type="InterPro" id="IPR029066">
    <property type="entry name" value="PLP-binding_barrel"/>
</dbReference>
<dbReference type="Gene3D" id="3.20.20.10">
    <property type="entry name" value="Alanine racemase"/>
    <property type="match status" value="1"/>
</dbReference>
<keyword evidence="1 2" id="KW-0663">Pyridoxal phosphate</keyword>
<dbReference type="InterPro" id="IPR001608">
    <property type="entry name" value="Ala_racemase_N"/>
</dbReference>
<protein>
    <recommendedName>
        <fullName evidence="2">Pyridoxal phosphate homeostasis protein</fullName>
        <shortName evidence="2">PLP homeostasis protein</shortName>
    </recommendedName>
</protein>
<evidence type="ECO:0000256" key="4">
    <source>
        <dbReference type="RuleBase" id="RU004514"/>
    </source>
</evidence>
<dbReference type="HAMAP" id="MF_02087">
    <property type="entry name" value="PLP_homeostasis"/>
    <property type="match status" value="1"/>
</dbReference>
<proteinExistence type="inferred from homology"/>